<reference evidence="4 5" key="1">
    <citation type="journal article" date="2015" name="Fungal Genet. Biol.">
        <title>Evolution of novel wood decay mechanisms in Agaricales revealed by the genome sequences of Fistulina hepatica and Cylindrobasidium torrendii.</title>
        <authorList>
            <person name="Floudas D."/>
            <person name="Held B.W."/>
            <person name="Riley R."/>
            <person name="Nagy L.G."/>
            <person name="Koehler G."/>
            <person name="Ransdell A.S."/>
            <person name="Younus H."/>
            <person name="Chow J."/>
            <person name="Chiniquy J."/>
            <person name="Lipzen A."/>
            <person name="Tritt A."/>
            <person name="Sun H."/>
            <person name="Haridas S."/>
            <person name="LaButti K."/>
            <person name="Ohm R.A."/>
            <person name="Kues U."/>
            <person name="Blanchette R.A."/>
            <person name="Grigoriev I.V."/>
            <person name="Minto R.E."/>
            <person name="Hibbett D.S."/>
        </authorList>
    </citation>
    <scope>NUCLEOTIDE SEQUENCE [LARGE SCALE GENOMIC DNA]</scope>
    <source>
        <strain evidence="4 5">FP15055 ss-10</strain>
    </source>
</reference>
<evidence type="ECO:0000256" key="2">
    <source>
        <dbReference type="RuleBase" id="RU003844"/>
    </source>
</evidence>
<dbReference type="PROSITE" id="PS01013">
    <property type="entry name" value="OSBP"/>
    <property type="match status" value="1"/>
</dbReference>
<dbReference type="OrthoDB" id="48057at2759"/>
<dbReference type="InterPro" id="IPR000648">
    <property type="entry name" value="Oxysterol-bd"/>
</dbReference>
<feature type="compositionally biased region" description="Polar residues" evidence="3">
    <location>
        <begin position="11"/>
        <end position="21"/>
    </location>
</feature>
<accession>A0A0D7ASU9</accession>
<protein>
    <recommendedName>
        <fullName evidence="6">Oxysterol-binding protein</fullName>
    </recommendedName>
</protein>
<dbReference type="Gene3D" id="2.40.160.120">
    <property type="match status" value="1"/>
</dbReference>
<dbReference type="PANTHER" id="PTHR10972">
    <property type="entry name" value="OXYSTEROL-BINDING PROTEIN-RELATED"/>
    <property type="match status" value="1"/>
</dbReference>
<evidence type="ECO:0000256" key="3">
    <source>
        <dbReference type="SAM" id="MobiDB-lite"/>
    </source>
</evidence>
<dbReference type="GO" id="GO:0005829">
    <property type="term" value="C:cytosol"/>
    <property type="evidence" value="ECO:0007669"/>
    <property type="project" value="TreeGrafter"/>
</dbReference>
<sequence>MAPKDKEETASVASEPTTLSETAPEDAPAVSVPDTDNSEGGKLKMIISLVKKAFGVKDIASMRMSLPASLLEPIPNLEWSQYLDRPDYFAAINDSDDPFERMLAVLRFTFTKDLKYVSGRVFKPYNSVLGEHFRAHWDVLPLDMQSQLLETSSVKSGRSSKSAFSVGGGSRKSPPESVSTDDKPDAKFRVAYVTEQISHHPPVSAYYGICPSRGLEMSGVDQVSPRIAGTVIKVVPGKFNKGTFVHIKDGFGKGENYQITNPVPSVNGILKGSFYITVSDRAIITVTGGKAGPKFRSVIEYKEESWLGRARYRLEGVIHLVHESEAEAAAEWVNIKDIPKNLIVAEFDGSWRGHVRWRRVGSGSIIPPTASASSSPSPVHASLPRSNATSRADLALDMDTEWQTLIDVSTLEVTPKQVRPIEKQMATESRRMWDKVTKHLSAKEFSEATREKNAIEQRQRDEAAERKRVGTEFVPVYFETDIESGAAKLTEEGRKALEEEMAEVDEAAAKLAVPAS</sequence>
<dbReference type="Pfam" id="PF01237">
    <property type="entry name" value="Oxysterol_BP"/>
    <property type="match status" value="1"/>
</dbReference>
<dbReference type="EMBL" id="KN881063">
    <property type="protein sequence ID" value="KIY61090.1"/>
    <property type="molecule type" value="Genomic_DNA"/>
</dbReference>
<dbReference type="Proteomes" id="UP000054007">
    <property type="component" value="Unassembled WGS sequence"/>
</dbReference>
<name>A0A0D7ASU9_9AGAR</name>
<comment type="similarity">
    <text evidence="1 2">Belongs to the OSBP family.</text>
</comment>
<proteinExistence type="inferred from homology"/>
<evidence type="ECO:0000256" key="1">
    <source>
        <dbReference type="ARBA" id="ARBA00008842"/>
    </source>
</evidence>
<dbReference type="PANTHER" id="PTHR10972:SF212">
    <property type="entry name" value="OXYSTEROL-BINDING PROTEIN-LIKE PROTEIN 1"/>
    <property type="match status" value="1"/>
</dbReference>
<dbReference type="GO" id="GO:0032934">
    <property type="term" value="F:sterol binding"/>
    <property type="evidence" value="ECO:0007669"/>
    <property type="project" value="TreeGrafter"/>
</dbReference>
<feature type="compositionally biased region" description="Low complexity" evidence="3">
    <location>
        <begin position="367"/>
        <end position="384"/>
    </location>
</feature>
<feature type="region of interest" description="Disordered" evidence="3">
    <location>
        <begin position="367"/>
        <end position="386"/>
    </location>
</feature>
<feature type="region of interest" description="Disordered" evidence="3">
    <location>
        <begin position="151"/>
        <end position="183"/>
    </location>
</feature>
<dbReference type="GO" id="GO:0016020">
    <property type="term" value="C:membrane"/>
    <property type="evidence" value="ECO:0007669"/>
    <property type="project" value="TreeGrafter"/>
</dbReference>
<evidence type="ECO:0008006" key="6">
    <source>
        <dbReference type="Google" id="ProtNLM"/>
    </source>
</evidence>
<evidence type="ECO:0000313" key="5">
    <source>
        <dbReference type="Proteomes" id="UP000054007"/>
    </source>
</evidence>
<gene>
    <name evidence="4" type="ORF">CYLTODRAFT_427684</name>
</gene>
<dbReference type="Gene3D" id="3.30.70.3490">
    <property type="match status" value="1"/>
</dbReference>
<dbReference type="STRING" id="1314674.A0A0D7ASU9"/>
<feature type="compositionally biased region" description="Low complexity" evidence="3">
    <location>
        <begin position="152"/>
        <end position="165"/>
    </location>
</feature>
<dbReference type="AlphaFoldDB" id="A0A0D7ASU9"/>
<feature type="region of interest" description="Disordered" evidence="3">
    <location>
        <begin position="1"/>
        <end position="39"/>
    </location>
</feature>
<dbReference type="InterPro" id="IPR037239">
    <property type="entry name" value="OSBP_sf"/>
</dbReference>
<dbReference type="InterPro" id="IPR018494">
    <property type="entry name" value="Oxysterol-bd_CS"/>
</dbReference>
<keyword evidence="5" id="KW-1185">Reference proteome</keyword>
<organism evidence="4 5">
    <name type="scientific">Cylindrobasidium torrendii FP15055 ss-10</name>
    <dbReference type="NCBI Taxonomy" id="1314674"/>
    <lineage>
        <taxon>Eukaryota</taxon>
        <taxon>Fungi</taxon>
        <taxon>Dikarya</taxon>
        <taxon>Basidiomycota</taxon>
        <taxon>Agaricomycotina</taxon>
        <taxon>Agaricomycetes</taxon>
        <taxon>Agaricomycetidae</taxon>
        <taxon>Agaricales</taxon>
        <taxon>Marasmiineae</taxon>
        <taxon>Physalacriaceae</taxon>
        <taxon>Cylindrobasidium</taxon>
    </lineage>
</organism>
<dbReference type="SUPFAM" id="SSF144000">
    <property type="entry name" value="Oxysterol-binding protein-like"/>
    <property type="match status" value="1"/>
</dbReference>
<evidence type="ECO:0000313" key="4">
    <source>
        <dbReference type="EMBL" id="KIY61090.1"/>
    </source>
</evidence>